<evidence type="ECO:0000256" key="8">
    <source>
        <dbReference type="ARBA" id="ARBA00039786"/>
    </source>
</evidence>
<keyword evidence="15" id="KW-1185">Reference proteome</keyword>
<reference evidence="14 15" key="1">
    <citation type="journal article" date="2018" name="Gigascience">
        <title>Genomes of trombidid mites reveal novel predicted allergens and laterally-transferred genes associated with secondary metabolism.</title>
        <authorList>
            <person name="Dong X."/>
            <person name="Chaisiri K."/>
            <person name="Xia D."/>
            <person name="Armstrong S.D."/>
            <person name="Fang Y."/>
            <person name="Donnelly M.J."/>
            <person name="Kadowaki T."/>
            <person name="McGarry J.W."/>
            <person name="Darby A.C."/>
            <person name="Makepeace B.L."/>
        </authorList>
    </citation>
    <scope>NUCLEOTIDE SEQUENCE [LARGE SCALE GENOMIC DNA]</scope>
    <source>
        <strain evidence="14">UoL-WK</strain>
    </source>
</reference>
<keyword evidence="5" id="KW-0521">NADP</keyword>
<dbReference type="HAMAP" id="MF_01925">
    <property type="entry name" value="P5C_reductase"/>
    <property type="match status" value="1"/>
</dbReference>
<feature type="compositionally biased region" description="Basic residues" evidence="11">
    <location>
        <begin position="75"/>
        <end position="92"/>
    </location>
</feature>
<dbReference type="InterPro" id="IPR028939">
    <property type="entry name" value="P5C_Rdtase_cat_N"/>
</dbReference>
<dbReference type="OrthoDB" id="10263291at2759"/>
<keyword evidence="4" id="KW-0641">Proline biosynthesis</keyword>
<dbReference type="UniPathway" id="UPA00098">
    <property type="reaction ID" value="UER00361"/>
</dbReference>
<accession>A0A3S3PGR9</accession>
<keyword evidence="6" id="KW-0560">Oxidoreductase</keyword>
<dbReference type="Gene3D" id="3.40.50.720">
    <property type="entry name" value="NAD(P)-binding Rossmann-like Domain"/>
    <property type="match status" value="1"/>
</dbReference>
<dbReference type="Pfam" id="PF14748">
    <property type="entry name" value="P5CR_dimer"/>
    <property type="match status" value="1"/>
</dbReference>
<dbReference type="FunFam" id="1.10.3730.10:FF:000001">
    <property type="entry name" value="Pyrroline-5-carboxylate reductase"/>
    <property type="match status" value="1"/>
</dbReference>
<evidence type="ECO:0000259" key="12">
    <source>
        <dbReference type="Pfam" id="PF03807"/>
    </source>
</evidence>
<dbReference type="InterPro" id="IPR008927">
    <property type="entry name" value="6-PGluconate_DH-like_C_sf"/>
</dbReference>
<protein>
    <recommendedName>
        <fullName evidence="8">Pyrroline-5-carboxylate reductase 3</fullName>
        <ecNumber evidence="3">1.5.1.2</ecNumber>
    </recommendedName>
    <alternativeName>
        <fullName evidence="9">Pyrroline-5-carboxylate reductase-like protein</fullName>
    </alternativeName>
</protein>
<evidence type="ECO:0000256" key="1">
    <source>
        <dbReference type="ARBA" id="ARBA00005205"/>
    </source>
</evidence>
<dbReference type="SUPFAM" id="SSF48179">
    <property type="entry name" value="6-phosphogluconate dehydrogenase C-terminal domain-like"/>
    <property type="match status" value="1"/>
</dbReference>
<gene>
    <name evidence="14" type="ORF">B4U79_12413</name>
</gene>
<evidence type="ECO:0000256" key="11">
    <source>
        <dbReference type="SAM" id="MobiDB-lite"/>
    </source>
</evidence>
<keyword evidence="4" id="KW-0028">Amino-acid biosynthesis</keyword>
<dbReference type="GO" id="GO:0004735">
    <property type="term" value="F:pyrroline-5-carboxylate reductase activity"/>
    <property type="evidence" value="ECO:0007669"/>
    <property type="project" value="UniProtKB-EC"/>
</dbReference>
<dbReference type="Pfam" id="PF03807">
    <property type="entry name" value="F420_oxidored"/>
    <property type="match status" value="1"/>
</dbReference>
<sequence>MADEQTPEGDQQAEATPETGEATATGAEQTPETPPEAAPSAEPTTESSTPPSESSPTEVTSPPEAAAPEAEKKSSKTKSKASKTGSRTRRRKGELELPTARIGFLGAGKMAECIIEGLINFAKLPANNIYVAAPTSKNTDKLKSLGVNTTKRNIDIFARFDCDIMFFCFHGSVIKYCYKLGGKIPHPITTNYIPNMKHPIYILSLVSGVSLEQLKPCLLNPEHPEKYILEMHRIMLNAACSYGLGICAVDVEPDGNKLSAPIRTMLSSIARLEYVPESQMDAACAIGGNGLAFAYYFIAALADGAFKMGLSRNMAIKFAAKTVQCASQCLLESGKHPSELLDSVSSPSGAAIYGIHVLDKADVKSGIIAAVEAAHKRAIELAESDSPSS</sequence>
<evidence type="ECO:0000256" key="6">
    <source>
        <dbReference type="ARBA" id="ARBA00023002"/>
    </source>
</evidence>
<evidence type="ECO:0000313" key="15">
    <source>
        <dbReference type="Proteomes" id="UP000285301"/>
    </source>
</evidence>
<comment type="pathway">
    <text evidence="1">Amino-acid biosynthesis; L-proline biosynthesis; L-proline from L-glutamate 5-semialdehyde: step 1/1.</text>
</comment>
<evidence type="ECO:0000256" key="7">
    <source>
        <dbReference type="ARBA" id="ARBA00038523"/>
    </source>
</evidence>
<dbReference type="STRING" id="1965070.A0A3S3PGR9"/>
<feature type="domain" description="Pyrroline-5-carboxylate reductase dimerisation" evidence="13">
    <location>
        <begin position="277"/>
        <end position="381"/>
    </location>
</feature>
<dbReference type="PANTHER" id="PTHR11645:SF0">
    <property type="entry name" value="PYRROLINE-5-CARBOXYLATE REDUCTASE 3"/>
    <property type="match status" value="1"/>
</dbReference>
<proteinExistence type="inferred from homology"/>
<feature type="compositionally biased region" description="Low complexity" evidence="11">
    <location>
        <begin position="38"/>
        <end position="68"/>
    </location>
</feature>
<comment type="function">
    <text evidence="10">Oxidoreductase that catalyzes the last step in proline biosynthesis, which corresponds to the reduction of pyrroline-5-carboxylate (P5C) to L-proline using NAD(P)H. Proline is synthesized from either glutamate or ornithine; both are converted to P5C, and then to proline via pyrroline-5-carboxylate reductases (PYCRs). PYCR3 is exclusively linked to the biosynthesis of proline from ornithine.</text>
</comment>
<comment type="similarity">
    <text evidence="2">Belongs to the pyrroline-5-carboxylate reductase family.</text>
</comment>
<evidence type="ECO:0000256" key="2">
    <source>
        <dbReference type="ARBA" id="ARBA00005525"/>
    </source>
</evidence>
<dbReference type="GO" id="GO:0055129">
    <property type="term" value="P:L-proline biosynthetic process"/>
    <property type="evidence" value="ECO:0007669"/>
    <property type="project" value="UniProtKB-UniPathway"/>
</dbReference>
<evidence type="ECO:0000259" key="13">
    <source>
        <dbReference type="Pfam" id="PF14748"/>
    </source>
</evidence>
<evidence type="ECO:0000256" key="9">
    <source>
        <dbReference type="ARBA" id="ARBA00042532"/>
    </source>
</evidence>
<evidence type="ECO:0000256" key="3">
    <source>
        <dbReference type="ARBA" id="ARBA00012855"/>
    </source>
</evidence>
<dbReference type="EMBL" id="NCKU01002557">
    <property type="protein sequence ID" value="RWS09341.1"/>
    <property type="molecule type" value="Genomic_DNA"/>
</dbReference>
<dbReference type="Gene3D" id="1.10.3730.10">
    <property type="entry name" value="ProC C-terminal domain-like"/>
    <property type="match status" value="1"/>
</dbReference>
<dbReference type="InterPro" id="IPR029036">
    <property type="entry name" value="P5CR_dimer"/>
</dbReference>
<dbReference type="EC" id="1.5.1.2" evidence="3"/>
<feature type="compositionally biased region" description="Low complexity" evidence="11">
    <location>
        <begin position="13"/>
        <end position="31"/>
    </location>
</feature>
<comment type="caution">
    <text evidence="14">The sequence shown here is derived from an EMBL/GenBank/DDBJ whole genome shotgun (WGS) entry which is preliminary data.</text>
</comment>
<feature type="domain" description="Pyrroline-5-carboxylate reductase catalytic N-terminal" evidence="12">
    <location>
        <begin position="101"/>
        <end position="175"/>
    </location>
</feature>
<dbReference type="Proteomes" id="UP000285301">
    <property type="component" value="Unassembled WGS sequence"/>
</dbReference>
<evidence type="ECO:0000256" key="10">
    <source>
        <dbReference type="ARBA" id="ARBA00049975"/>
    </source>
</evidence>
<dbReference type="SUPFAM" id="SSF51735">
    <property type="entry name" value="NAD(P)-binding Rossmann-fold domains"/>
    <property type="match status" value="1"/>
</dbReference>
<dbReference type="PANTHER" id="PTHR11645">
    <property type="entry name" value="PYRROLINE-5-CARBOXYLATE REDUCTASE"/>
    <property type="match status" value="1"/>
</dbReference>
<evidence type="ECO:0000256" key="4">
    <source>
        <dbReference type="ARBA" id="ARBA00022650"/>
    </source>
</evidence>
<dbReference type="InterPro" id="IPR036291">
    <property type="entry name" value="NAD(P)-bd_dom_sf"/>
</dbReference>
<evidence type="ECO:0000256" key="5">
    <source>
        <dbReference type="ARBA" id="ARBA00022857"/>
    </source>
</evidence>
<dbReference type="InterPro" id="IPR000304">
    <property type="entry name" value="Pyrroline-COOH_reductase"/>
</dbReference>
<evidence type="ECO:0000313" key="14">
    <source>
        <dbReference type="EMBL" id="RWS09341.1"/>
    </source>
</evidence>
<organism evidence="14 15">
    <name type="scientific">Dinothrombium tinctorium</name>
    <dbReference type="NCBI Taxonomy" id="1965070"/>
    <lineage>
        <taxon>Eukaryota</taxon>
        <taxon>Metazoa</taxon>
        <taxon>Ecdysozoa</taxon>
        <taxon>Arthropoda</taxon>
        <taxon>Chelicerata</taxon>
        <taxon>Arachnida</taxon>
        <taxon>Acari</taxon>
        <taxon>Acariformes</taxon>
        <taxon>Trombidiformes</taxon>
        <taxon>Prostigmata</taxon>
        <taxon>Anystina</taxon>
        <taxon>Parasitengona</taxon>
        <taxon>Trombidioidea</taxon>
        <taxon>Trombidiidae</taxon>
        <taxon>Dinothrombium</taxon>
    </lineage>
</organism>
<dbReference type="AlphaFoldDB" id="A0A3S3PGR9"/>
<comment type="subunit">
    <text evidence="7">Homodecamer; composed of 5 homodimers.</text>
</comment>
<name>A0A3S3PGR9_9ACAR</name>
<feature type="region of interest" description="Disordered" evidence="11">
    <location>
        <begin position="1"/>
        <end position="94"/>
    </location>
</feature>